<dbReference type="GO" id="GO:0005886">
    <property type="term" value="C:plasma membrane"/>
    <property type="evidence" value="ECO:0007669"/>
    <property type="project" value="UniProtKB-SubCell"/>
</dbReference>
<evidence type="ECO:0000313" key="10">
    <source>
        <dbReference type="Proteomes" id="UP001138768"/>
    </source>
</evidence>
<comment type="caution">
    <text evidence="9">The sequence shown here is derived from an EMBL/GenBank/DDBJ whole genome shotgun (WGS) entry which is preliminary data.</text>
</comment>
<dbReference type="Proteomes" id="UP001138768">
    <property type="component" value="Unassembled WGS sequence"/>
</dbReference>
<accession>A0A9X0WC99</accession>
<evidence type="ECO:0000256" key="2">
    <source>
        <dbReference type="ARBA" id="ARBA00010388"/>
    </source>
</evidence>
<evidence type="ECO:0000256" key="5">
    <source>
        <dbReference type="ARBA" id="ARBA00022989"/>
    </source>
</evidence>
<gene>
    <name evidence="9" type="ORF">CKO42_20725</name>
</gene>
<dbReference type="Pfam" id="PF00420">
    <property type="entry name" value="Oxidored_q2"/>
    <property type="match status" value="1"/>
</dbReference>
<sequence>MLWLFAGSIGLLMGGGAYLVLRAHGFSVVLGLMLLTYATNLFVFASGGLQVGRAPVQAPIQPPAKTGGHAIELMADPLPQALVLTAIVIGFAMTALMLVLVLRALSDIGSERVDAQPMGMGTAPSESQAGEALSDQEQPDAGRLKACQSDEFQPDECQSGACQSGACQPDESQLGEPQTGEEER</sequence>
<dbReference type="PANTHER" id="PTHR34583">
    <property type="entry name" value="ANTIPORTER SUBUNIT MNHC2-RELATED"/>
    <property type="match status" value="1"/>
</dbReference>
<dbReference type="RefSeq" id="WP_200248273.1">
    <property type="nucleotide sequence ID" value="NZ_NRRY01000049.1"/>
</dbReference>
<evidence type="ECO:0000256" key="7">
    <source>
        <dbReference type="SAM" id="MobiDB-lite"/>
    </source>
</evidence>
<evidence type="ECO:0000256" key="8">
    <source>
        <dbReference type="SAM" id="Phobius"/>
    </source>
</evidence>
<comment type="subcellular location">
    <subcellularLocation>
        <location evidence="1">Cell membrane</location>
        <topology evidence="1">Multi-pass membrane protein</topology>
    </subcellularLocation>
</comment>
<dbReference type="InterPro" id="IPR050601">
    <property type="entry name" value="CPA3_antiporter_subunitC"/>
</dbReference>
<keyword evidence="3" id="KW-1003">Cell membrane</keyword>
<evidence type="ECO:0000256" key="1">
    <source>
        <dbReference type="ARBA" id="ARBA00004651"/>
    </source>
</evidence>
<comment type="similarity">
    <text evidence="2">Belongs to the CPA3 antiporters (TC 2.A.63) subunit C family.</text>
</comment>
<evidence type="ECO:0000256" key="6">
    <source>
        <dbReference type="ARBA" id="ARBA00023136"/>
    </source>
</evidence>
<keyword evidence="10" id="KW-1185">Reference proteome</keyword>
<feature type="region of interest" description="Disordered" evidence="7">
    <location>
        <begin position="116"/>
        <end position="184"/>
    </location>
</feature>
<keyword evidence="5 8" id="KW-1133">Transmembrane helix</keyword>
<keyword evidence="4 8" id="KW-0812">Transmembrane</keyword>
<dbReference type="PANTHER" id="PTHR34583:SF2">
    <property type="entry name" value="ANTIPORTER SUBUNIT MNHC2-RELATED"/>
    <property type="match status" value="1"/>
</dbReference>
<evidence type="ECO:0000256" key="4">
    <source>
        <dbReference type="ARBA" id="ARBA00022692"/>
    </source>
</evidence>
<dbReference type="NCBIfam" id="NF006573">
    <property type="entry name" value="PRK09094.1"/>
    <property type="match status" value="1"/>
</dbReference>
<protein>
    <submittedName>
        <fullName evidence="9">Na+/H+ antiporter subunit C</fullName>
    </submittedName>
</protein>
<dbReference type="InterPro" id="IPR039428">
    <property type="entry name" value="NUOK/Mnh_C1-like"/>
</dbReference>
<keyword evidence="6 8" id="KW-0472">Membrane</keyword>
<dbReference type="Gene3D" id="1.10.287.3510">
    <property type="match status" value="1"/>
</dbReference>
<reference evidence="9 10" key="1">
    <citation type="journal article" date="2020" name="Microorganisms">
        <title>Osmotic Adaptation and Compatible Solute Biosynthesis of Phototrophic Bacteria as Revealed from Genome Analyses.</title>
        <authorList>
            <person name="Imhoff J.F."/>
            <person name="Rahn T."/>
            <person name="Kunzel S."/>
            <person name="Keller A."/>
            <person name="Neulinger S.C."/>
        </authorList>
    </citation>
    <scope>NUCLEOTIDE SEQUENCE [LARGE SCALE GENOMIC DNA]</scope>
    <source>
        <strain evidence="9 10">DSM 25653</strain>
    </source>
</reference>
<feature type="transmembrane region" description="Helical" evidence="8">
    <location>
        <begin position="81"/>
        <end position="102"/>
    </location>
</feature>
<name>A0A9X0WC99_9GAMM</name>
<dbReference type="EMBL" id="NRRY01000049">
    <property type="protein sequence ID" value="MBK1620809.1"/>
    <property type="molecule type" value="Genomic_DNA"/>
</dbReference>
<proteinExistence type="inferred from homology"/>
<organism evidence="9 10">
    <name type="scientific">Lamprobacter modestohalophilus</name>
    <dbReference type="NCBI Taxonomy" id="1064514"/>
    <lineage>
        <taxon>Bacteria</taxon>
        <taxon>Pseudomonadati</taxon>
        <taxon>Pseudomonadota</taxon>
        <taxon>Gammaproteobacteria</taxon>
        <taxon>Chromatiales</taxon>
        <taxon>Chromatiaceae</taxon>
        <taxon>Lamprobacter</taxon>
    </lineage>
</organism>
<evidence type="ECO:0000313" key="9">
    <source>
        <dbReference type="EMBL" id="MBK1620809.1"/>
    </source>
</evidence>
<dbReference type="AlphaFoldDB" id="A0A9X0WC99"/>
<evidence type="ECO:0000256" key="3">
    <source>
        <dbReference type="ARBA" id="ARBA00022475"/>
    </source>
</evidence>